<accession>A0A252F7M0</accession>
<evidence type="ECO:0000313" key="3">
    <source>
        <dbReference type="Proteomes" id="UP000194903"/>
    </source>
</evidence>
<sequence>MFFTYAADLPPGVGFALFSAPHLGALMAIALLCLVCACRFRAAQASARRHLTQALGLSIVLLDIVRTIVYHCMGCMNLYELPLHLCGMAVYLCAIHSLWKPDWLGQVLYALCLPGACAALLFPDWTIYPFFSFVSLHSFAAHGLIVLYIVVQTASGAIRPCLSAVWKPVLFLCAVVPPIAWFDSCFHANYMFLQLPSPGSPLVWLAQLAGGSRAGYLLLFAVVIFCVMVLMDAPFALAHRYRNSRSI</sequence>
<keyword evidence="1" id="KW-0472">Membrane</keyword>
<evidence type="ECO:0008006" key="4">
    <source>
        <dbReference type="Google" id="ProtNLM"/>
    </source>
</evidence>
<dbReference type="Pfam" id="PF14808">
    <property type="entry name" value="TMEM164"/>
    <property type="match status" value="1"/>
</dbReference>
<organism evidence="2 3">
    <name type="scientific">Butyricicoccus porcorum</name>
    <dbReference type="NCBI Taxonomy" id="1945634"/>
    <lineage>
        <taxon>Bacteria</taxon>
        <taxon>Bacillati</taxon>
        <taxon>Bacillota</taxon>
        <taxon>Clostridia</taxon>
        <taxon>Eubacteriales</taxon>
        <taxon>Butyricicoccaceae</taxon>
        <taxon>Butyricicoccus</taxon>
    </lineage>
</organism>
<feature type="transmembrane region" description="Helical" evidence="1">
    <location>
        <begin position="169"/>
        <end position="193"/>
    </location>
</feature>
<feature type="transmembrane region" description="Helical" evidence="1">
    <location>
        <begin position="81"/>
        <end position="99"/>
    </location>
</feature>
<feature type="transmembrane region" description="Helical" evidence="1">
    <location>
        <begin position="213"/>
        <end position="237"/>
    </location>
</feature>
<evidence type="ECO:0000256" key="1">
    <source>
        <dbReference type="SAM" id="Phobius"/>
    </source>
</evidence>
<protein>
    <recommendedName>
        <fullName evidence="4">TIGR02206 family membrane protein</fullName>
    </recommendedName>
</protein>
<dbReference type="RefSeq" id="WP_087016537.1">
    <property type="nucleotide sequence ID" value="NZ_CP178353.1"/>
</dbReference>
<dbReference type="AlphaFoldDB" id="A0A252F7M0"/>
<proteinExistence type="predicted"/>
<evidence type="ECO:0000313" key="2">
    <source>
        <dbReference type="EMBL" id="OUM21660.1"/>
    </source>
</evidence>
<keyword evidence="1" id="KW-0812">Transmembrane</keyword>
<comment type="caution">
    <text evidence="2">The sequence shown here is derived from an EMBL/GenBank/DDBJ whole genome shotgun (WGS) entry which is preliminary data.</text>
</comment>
<keyword evidence="1" id="KW-1133">Transmembrane helix</keyword>
<name>A0A252F7M0_9FIRM</name>
<keyword evidence="3" id="KW-1185">Reference proteome</keyword>
<dbReference type="OrthoDB" id="1696382at2"/>
<reference evidence="2 3" key="1">
    <citation type="submission" date="2017-05" db="EMBL/GenBank/DDBJ databases">
        <title>Butyricicoccus porcorum sp. nov. a butyrate-producing bacterium from the swine intestinal tract.</title>
        <authorList>
            <person name="Trachsel J."/>
            <person name="Humphrey S."/>
            <person name="Allen H.K."/>
        </authorList>
    </citation>
    <scope>NUCLEOTIDE SEQUENCE [LARGE SCALE GENOMIC DNA]</scope>
    <source>
        <strain evidence="2">BB10</strain>
    </source>
</reference>
<feature type="transmembrane region" description="Helical" evidence="1">
    <location>
        <begin position="12"/>
        <end position="38"/>
    </location>
</feature>
<feature type="transmembrane region" description="Helical" evidence="1">
    <location>
        <begin position="128"/>
        <end position="149"/>
    </location>
</feature>
<dbReference type="EMBL" id="NHOC01000001">
    <property type="protein sequence ID" value="OUM21660.1"/>
    <property type="molecule type" value="Genomic_DNA"/>
</dbReference>
<dbReference type="Proteomes" id="UP000194903">
    <property type="component" value="Unassembled WGS sequence"/>
</dbReference>
<gene>
    <name evidence="2" type="ORF">CBW42_00045</name>
</gene>